<feature type="transmembrane region" description="Helical" evidence="6">
    <location>
        <begin position="554"/>
        <end position="572"/>
    </location>
</feature>
<evidence type="ECO:0000256" key="4">
    <source>
        <dbReference type="ARBA" id="ARBA00023136"/>
    </source>
</evidence>
<dbReference type="InterPro" id="IPR020846">
    <property type="entry name" value="MFS_dom"/>
</dbReference>
<dbReference type="OrthoDB" id="440553at2759"/>
<evidence type="ECO:0000259" key="7">
    <source>
        <dbReference type="PROSITE" id="PS50850"/>
    </source>
</evidence>
<keyword evidence="4 6" id="KW-0472">Membrane</keyword>
<dbReference type="InterPro" id="IPR011701">
    <property type="entry name" value="MFS"/>
</dbReference>
<comment type="subcellular location">
    <subcellularLocation>
        <location evidence="1">Membrane</location>
        <topology evidence="1">Multi-pass membrane protein</topology>
    </subcellularLocation>
</comment>
<dbReference type="SUPFAM" id="SSF103473">
    <property type="entry name" value="MFS general substrate transporter"/>
    <property type="match status" value="1"/>
</dbReference>
<feature type="transmembrane region" description="Helical" evidence="6">
    <location>
        <begin position="449"/>
        <end position="473"/>
    </location>
</feature>
<dbReference type="InterPro" id="IPR036259">
    <property type="entry name" value="MFS_trans_sf"/>
</dbReference>
<feature type="transmembrane region" description="Helical" evidence="6">
    <location>
        <begin position="485"/>
        <end position="505"/>
    </location>
</feature>
<organism evidence="8 9">
    <name type="scientific">Colletotrichum salicis</name>
    <dbReference type="NCBI Taxonomy" id="1209931"/>
    <lineage>
        <taxon>Eukaryota</taxon>
        <taxon>Fungi</taxon>
        <taxon>Dikarya</taxon>
        <taxon>Ascomycota</taxon>
        <taxon>Pezizomycotina</taxon>
        <taxon>Sordariomycetes</taxon>
        <taxon>Hypocreomycetidae</taxon>
        <taxon>Glomerellales</taxon>
        <taxon>Glomerellaceae</taxon>
        <taxon>Colletotrichum</taxon>
        <taxon>Colletotrichum acutatum species complex</taxon>
    </lineage>
</organism>
<name>A0A135U6C0_9PEZI</name>
<feature type="region of interest" description="Disordered" evidence="5">
    <location>
        <begin position="73"/>
        <end position="97"/>
    </location>
</feature>
<protein>
    <submittedName>
        <fullName evidence="8">Major facilitator superfamily transporter</fullName>
    </submittedName>
</protein>
<dbReference type="EMBL" id="JFFI01001685">
    <property type="protein sequence ID" value="KXH55929.1"/>
    <property type="molecule type" value="Genomic_DNA"/>
</dbReference>
<dbReference type="Pfam" id="PF07690">
    <property type="entry name" value="MFS_1"/>
    <property type="match status" value="1"/>
</dbReference>
<keyword evidence="9" id="KW-1185">Reference proteome</keyword>
<feature type="transmembrane region" description="Helical" evidence="6">
    <location>
        <begin position="511"/>
        <end position="534"/>
    </location>
</feature>
<sequence length="671" mass="73477">MAPVSLLIAFPSWVSPRSSYLDLAFSYQASFDPPVRRASRASRDILYYELPRLCFSTPYLYIVSGREHSVAPTPTTFESDFHPTDGQDSAEPGSNDNRELRHRRLQHLNDNLIATATRWHNSAPVKFYEAIVMGNVEEGIESTKAEGFVENHHYRDATLPPWRFWLLSIGLYTIGTEFDSVDLINWVALAYTLTYLSCAVLVARASDIVGRRNAFLASFIIFFAFSLGCGFAQNLEQLVACRALQGLGGSGLYSITMIIFPEVAPKHLLQYMSSLVGMVIASAGVLGPVLGGILTHYASWRWIFWINGPVGFISMLIFYFTWPDAKHLPTLQRRRWKELDVIGSFLLVAASVLVVFSFQNVGADGNKWRQAVFIAPVTVGGVCFILLLGWEAFVAKYWTNRIMAAIPMRLLRNRVYVATILNTMFLGFPYLLVIYAFPVHLQIVNGKTSLLAGILLLPMLGSVALGTTLGGIINKKQNRLFETMTAASCFVCIGCGLMTTLSSSVELEPKALGFLTFIGFGFGLSATSSTVLGATESEIPDHAPAQGIIAQVRILGGSLGIAASTAILGNFMRDELTGALSPGQLASLHGAGANLTGAQAAAVRQVYTDSFCKDMQVGAILSGIAILLSFGVYRRNRVTIEEQRQMHIRAEVERRRRASAATTLVSSTTTD</sequence>
<feature type="transmembrane region" description="Helical" evidence="6">
    <location>
        <begin position="341"/>
        <end position="359"/>
    </location>
</feature>
<evidence type="ECO:0000313" key="8">
    <source>
        <dbReference type="EMBL" id="KXH55929.1"/>
    </source>
</evidence>
<reference evidence="8 9" key="1">
    <citation type="submission" date="2014-02" db="EMBL/GenBank/DDBJ databases">
        <title>The genome sequence of Colletotrichum salicis CBS 607.94.</title>
        <authorList>
            <person name="Baroncelli R."/>
            <person name="Thon M.R."/>
        </authorList>
    </citation>
    <scope>NUCLEOTIDE SEQUENCE [LARGE SCALE GENOMIC DNA]</scope>
    <source>
        <strain evidence="8 9">CBS 607.94</strain>
    </source>
</reference>
<proteinExistence type="predicted"/>
<dbReference type="PROSITE" id="PS50850">
    <property type="entry name" value="MFS"/>
    <property type="match status" value="1"/>
</dbReference>
<evidence type="ECO:0000256" key="1">
    <source>
        <dbReference type="ARBA" id="ARBA00004141"/>
    </source>
</evidence>
<dbReference type="GO" id="GO:0022857">
    <property type="term" value="F:transmembrane transporter activity"/>
    <property type="evidence" value="ECO:0007669"/>
    <property type="project" value="InterPro"/>
</dbReference>
<feature type="transmembrane region" description="Helical" evidence="6">
    <location>
        <begin position="245"/>
        <end position="263"/>
    </location>
</feature>
<evidence type="ECO:0000256" key="2">
    <source>
        <dbReference type="ARBA" id="ARBA00022692"/>
    </source>
</evidence>
<feature type="transmembrane region" description="Helical" evidence="6">
    <location>
        <begin position="302"/>
        <end position="320"/>
    </location>
</feature>
<feature type="transmembrane region" description="Helical" evidence="6">
    <location>
        <begin position="214"/>
        <end position="233"/>
    </location>
</feature>
<dbReference type="GO" id="GO:0005886">
    <property type="term" value="C:plasma membrane"/>
    <property type="evidence" value="ECO:0007669"/>
    <property type="project" value="TreeGrafter"/>
</dbReference>
<feature type="domain" description="Major facilitator superfamily (MFS) profile" evidence="7">
    <location>
        <begin position="127"/>
        <end position="637"/>
    </location>
</feature>
<evidence type="ECO:0000313" key="9">
    <source>
        <dbReference type="Proteomes" id="UP000070121"/>
    </source>
</evidence>
<feature type="transmembrane region" description="Helical" evidence="6">
    <location>
        <begin position="371"/>
        <end position="394"/>
    </location>
</feature>
<keyword evidence="3 6" id="KW-1133">Transmembrane helix</keyword>
<dbReference type="Gene3D" id="1.20.1250.20">
    <property type="entry name" value="MFS general substrate transporter like domains"/>
    <property type="match status" value="1"/>
</dbReference>
<evidence type="ECO:0000256" key="3">
    <source>
        <dbReference type="ARBA" id="ARBA00022989"/>
    </source>
</evidence>
<comment type="caution">
    <text evidence="8">The sequence shown here is derived from an EMBL/GenBank/DDBJ whole genome shotgun (WGS) entry which is preliminary data.</text>
</comment>
<dbReference type="PROSITE" id="PS00216">
    <property type="entry name" value="SUGAR_TRANSPORT_1"/>
    <property type="match status" value="1"/>
</dbReference>
<dbReference type="PANTHER" id="PTHR23501">
    <property type="entry name" value="MAJOR FACILITATOR SUPERFAMILY"/>
    <property type="match status" value="1"/>
</dbReference>
<dbReference type="PANTHER" id="PTHR23501:SF43">
    <property type="entry name" value="MULTIDRUG TRANSPORTER, PUTATIVE (AFU_ORTHOLOGUE AFUA_6G03040)-RELATED"/>
    <property type="match status" value="1"/>
</dbReference>
<dbReference type="AlphaFoldDB" id="A0A135U6C0"/>
<feature type="transmembrane region" description="Helical" evidence="6">
    <location>
        <begin position="275"/>
        <end position="296"/>
    </location>
</feature>
<evidence type="ECO:0000256" key="6">
    <source>
        <dbReference type="SAM" id="Phobius"/>
    </source>
</evidence>
<keyword evidence="2 6" id="KW-0812">Transmembrane</keyword>
<dbReference type="Proteomes" id="UP000070121">
    <property type="component" value="Unassembled WGS sequence"/>
</dbReference>
<gene>
    <name evidence="8" type="ORF">CSAL01_12202</name>
</gene>
<accession>A0A135U6C0</accession>
<dbReference type="InterPro" id="IPR005829">
    <property type="entry name" value="Sugar_transporter_CS"/>
</dbReference>
<feature type="transmembrane region" description="Helical" evidence="6">
    <location>
        <begin position="415"/>
        <end position="437"/>
    </location>
</feature>
<dbReference type="Gene3D" id="1.20.1720.10">
    <property type="entry name" value="Multidrug resistance protein D"/>
    <property type="match status" value="1"/>
</dbReference>
<feature type="transmembrane region" description="Helical" evidence="6">
    <location>
        <begin position="183"/>
        <end position="202"/>
    </location>
</feature>
<evidence type="ECO:0000256" key="5">
    <source>
        <dbReference type="SAM" id="MobiDB-lite"/>
    </source>
</evidence>
<feature type="transmembrane region" description="Helical" evidence="6">
    <location>
        <begin position="615"/>
        <end position="633"/>
    </location>
</feature>